<name>F3FYC4_PSESX</name>
<comment type="caution">
    <text evidence="1">The sequence shown here is derived from an EMBL/GenBank/DDBJ whole genome shotgun (WGS) entry which is preliminary data.</text>
</comment>
<feature type="non-terminal residue" evidence="1">
    <location>
        <position position="1"/>
    </location>
</feature>
<proteinExistence type="predicted"/>
<reference evidence="1 2" key="1">
    <citation type="journal article" date="2011" name="PLoS Pathog.">
        <title>Dynamic evolution of pathogenicity revealed by sequencing and comparative genomics of 19 Pseudomonas syringae isolates.</title>
        <authorList>
            <person name="Baltrus D.A."/>
            <person name="Nishimura M.T."/>
            <person name="Romanchuk A."/>
            <person name="Chang J.H."/>
            <person name="Mukhtar M.S."/>
            <person name="Cherkis K."/>
            <person name="Roach J."/>
            <person name="Grant S.R."/>
            <person name="Jones C.D."/>
            <person name="Dangl J.L."/>
        </authorList>
    </citation>
    <scope>NUCLEOTIDE SEQUENCE [LARGE SCALE GENOMIC DNA]</scope>
    <source>
        <strain evidence="2">M301072PT</strain>
    </source>
</reference>
<accession>F3FYC4</accession>
<evidence type="ECO:0000313" key="1">
    <source>
        <dbReference type="EMBL" id="EGH35216.1"/>
    </source>
</evidence>
<dbReference type="Proteomes" id="UP000004471">
    <property type="component" value="Unassembled WGS sequence"/>
</dbReference>
<gene>
    <name evidence="1" type="ORF">PSYJA_41952</name>
</gene>
<feature type="non-terminal residue" evidence="1">
    <location>
        <position position="54"/>
    </location>
</feature>
<sequence>VRLIERMRQIDLSADVRVLFSQPTLAALAAAVGGGMEIVVPANLIPEHCERITP</sequence>
<dbReference type="EMBL" id="AEAH01003367">
    <property type="protein sequence ID" value="EGH35216.1"/>
    <property type="molecule type" value="Genomic_DNA"/>
</dbReference>
<evidence type="ECO:0000313" key="2">
    <source>
        <dbReference type="Proteomes" id="UP000004471"/>
    </source>
</evidence>
<organism evidence="1 2">
    <name type="scientific">Pseudomonas syringae pv. japonica str. M301072</name>
    <dbReference type="NCBI Taxonomy" id="629262"/>
    <lineage>
        <taxon>Bacteria</taxon>
        <taxon>Pseudomonadati</taxon>
        <taxon>Pseudomonadota</taxon>
        <taxon>Gammaproteobacteria</taxon>
        <taxon>Pseudomonadales</taxon>
        <taxon>Pseudomonadaceae</taxon>
        <taxon>Pseudomonas</taxon>
        <taxon>Pseudomonas syringae</taxon>
    </lineage>
</organism>
<protein>
    <submittedName>
        <fullName evidence="1">Amino acid adenylation</fullName>
    </submittedName>
</protein>
<dbReference type="AlphaFoldDB" id="F3FYC4"/>